<keyword evidence="1" id="KW-0004">4Fe-4S</keyword>
<sequence>MNKNSTTGCKQPAGVIVPVVNLKRCEGKGDCLDVCPENVFTIRRIDDADYAPLGLLNKLKLRVHGMQVAYTPNAEACRACGLCVTACPEKAITLARAVA</sequence>
<proteinExistence type="predicted"/>
<evidence type="ECO:0000259" key="5">
    <source>
        <dbReference type="PROSITE" id="PS51379"/>
    </source>
</evidence>
<dbReference type="Pfam" id="PF12838">
    <property type="entry name" value="Fer4_7"/>
    <property type="match status" value="1"/>
</dbReference>
<dbReference type="EMBL" id="JAQQFR010000001">
    <property type="protein sequence ID" value="MFL9877137.1"/>
    <property type="molecule type" value="Genomic_DNA"/>
</dbReference>
<keyword evidence="3" id="KW-0408">Iron</keyword>
<reference evidence="6 7" key="1">
    <citation type="journal article" date="2024" name="Chem. Sci.">
        <title>Discovery of megapolipeptins by genome mining of a Burkholderiales bacteria collection.</title>
        <authorList>
            <person name="Paulo B.S."/>
            <person name="Recchia M.J.J."/>
            <person name="Lee S."/>
            <person name="Fergusson C.H."/>
            <person name="Romanowski S.B."/>
            <person name="Hernandez A."/>
            <person name="Krull N."/>
            <person name="Liu D.Y."/>
            <person name="Cavanagh H."/>
            <person name="Bos A."/>
            <person name="Gray C.A."/>
            <person name="Murphy B.T."/>
            <person name="Linington R.G."/>
            <person name="Eustaquio A.S."/>
        </authorList>
    </citation>
    <scope>NUCLEOTIDE SEQUENCE [LARGE SCALE GENOMIC DNA]</scope>
    <source>
        <strain evidence="6 7">RL21-008-BIB-B</strain>
    </source>
</reference>
<dbReference type="PROSITE" id="PS51379">
    <property type="entry name" value="4FE4S_FER_2"/>
    <property type="match status" value="2"/>
</dbReference>
<dbReference type="InterPro" id="IPR050572">
    <property type="entry name" value="Fe-S_Ferredoxin"/>
</dbReference>
<keyword evidence="7" id="KW-1185">Reference proteome</keyword>
<name>A0ABW8Z241_9BURK</name>
<evidence type="ECO:0000256" key="2">
    <source>
        <dbReference type="ARBA" id="ARBA00022723"/>
    </source>
</evidence>
<keyword evidence="2" id="KW-0479">Metal-binding</keyword>
<gene>
    <name evidence="6" type="ORF">PQR63_01990</name>
</gene>
<dbReference type="InterPro" id="IPR017896">
    <property type="entry name" value="4Fe4S_Fe-S-bd"/>
</dbReference>
<evidence type="ECO:0000313" key="6">
    <source>
        <dbReference type="EMBL" id="MFL9877137.1"/>
    </source>
</evidence>
<keyword evidence="4" id="KW-0411">Iron-sulfur</keyword>
<evidence type="ECO:0000256" key="4">
    <source>
        <dbReference type="ARBA" id="ARBA00023014"/>
    </source>
</evidence>
<feature type="domain" description="4Fe-4S ferredoxin-type" evidence="5">
    <location>
        <begin position="16"/>
        <end position="45"/>
    </location>
</feature>
<dbReference type="Gene3D" id="3.30.70.20">
    <property type="match status" value="1"/>
</dbReference>
<evidence type="ECO:0000313" key="7">
    <source>
        <dbReference type="Proteomes" id="UP001629214"/>
    </source>
</evidence>
<comment type="caution">
    <text evidence="6">The sequence shown here is derived from an EMBL/GenBank/DDBJ whole genome shotgun (WGS) entry which is preliminary data.</text>
</comment>
<evidence type="ECO:0000256" key="1">
    <source>
        <dbReference type="ARBA" id="ARBA00022485"/>
    </source>
</evidence>
<accession>A0ABW8Z241</accession>
<organism evidence="6 7">
    <name type="scientific">Herbaspirillum rhizosphaerae</name>
    <dbReference type="NCBI Taxonomy" id="346179"/>
    <lineage>
        <taxon>Bacteria</taxon>
        <taxon>Pseudomonadati</taxon>
        <taxon>Pseudomonadota</taxon>
        <taxon>Betaproteobacteria</taxon>
        <taxon>Burkholderiales</taxon>
        <taxon>Oxalobacteraceae</taxon>
        <taxon>Herbaspirillum</taxon>
    </lineage>
</organism>
<dbReference type="RefSeq" id="WP_408165173.1">
    <property type="nucleotide sequence ID" value="NZ_JAQQFR010000001.1"/>
</dbReference>
<dbReference type="PANTHER" id="PTHR43687:SF1">
    <property type="entry name" value="FERREDOXIN III"/>
    <property type="match status" value="1"/>
</dbReference>
<dbReference type="PANTHER" id="PTHR43687">
    <property type="entry name" value="ADENYLYLSULFATE REDUCTASE, BETA SUBUNIT"/>
    <property type="match status" value="1"/>
</dbReference>
<feature type="domain" description="4Fe-4S ferredoxin-type" evidence="5">
    <location>
        <begin position="68"/>
        <end position="97"/>
    </location>
</feature>
<dbReference type="PROSITE" id="PS00198">
    <property type="entry name" value="4FE4S_FER_1"/>
    <property type="match status" value="1"/>
</dbReference>
<dbReference type="Proteomes" id="UP001629214">
    <property type="component" value="Unassembled WGS sequence"/>
</dbReference>
<dbReference type="InterPro" id="IPR017900">
    <property type="entry name" value="4Fe4S_Fe_S_CS"/>
</dbReference>
<evidence type="ECO:0000256" key="3">
    <source>
        <dbReference type="ARBA" id="ARBA00023004"/>
    </source>
</evidence>
<dbReference type="SUPFAM" id="SSF54862">
    <property type="entry name" value="4Fe-4S ferredoxins"/>
    <property type="match status" value="1"/>
</dbReference>
<protein>
    <submittedName>
        <fullName evidence="6">Ferredoxin family protein</fullName>
    </submittedName>
</protein>